<evidence type="ECO:0000313" key="8">
    <source>
        <dbReference type="EMBL" id="KAF7337348.1"/>
    </source>
</evidence>
<sequence length="52" mass="6028">MVLRPELQAKAQREIDLIVGDTRLPESRDRENLPFVDTILQETLRLTPDIVL</sequence>
<reference evidence="8" key="1">
    <citation type="submission" date="2020-05" db="EMBL/GenBank/DDBJ databases">
        <title>Mycena genomes resolve the evolution of fungal bioluminescence.</title>
        <authorList>
            <person name="Tsai I.J."/>
        </authorList>
    </citation>
    <scope>NUCLEOTIDE SEQUENCE</scope>
    <source>
        <strain evidence="8">160909Yilan</strain>
    </source>
</reference>
<dbReference type="Pfam" id="PF00067">
    <property type="entry name" value="p450"/>
    <property type="match status" value="1"/>
</dbReference>
<comment type="similarity">
    <text evidence="2">Belongs to the cytochrome P450 family.</text>
</comment>
<gene>
    <name evidence="8" type="ORF">MSAN_02260500</name>
</gene>
<dbReference type="GO" id="GO:0004497">
    <property type="term" value="F:monooxygenase activity"/>
    <property type="evidence" value="ECO:0007669"/>
    <property type="project" value="UniProtKB-KW"/>
</dbReference>
<protein>
    <submittedName>
        <fullName evidence="8">O-methylsterigmatocystin oxidoreductase</fullName>
    </submittedName>
</protein>
<dbReference type="SUPFAM" id="SSF48264">
    <property type="entry name" value="Cytochrome P450"/>
    <property type="match status" value="1"/>
</dbReference>
<evidence type="ECO:0000256" key="2">
    <source>
        <dbReference type="ARBA" id="ARBA00010617"/>
    </source>
</evidence>
<proteinExistence type="inferred from homology"/>
<evidence type="ECO:0000256" key="3">
    <source>
        <dbReference type="ARBA" id="ARBA00022617"/>
    </source>
</evidence>
<dbReference type="AlphaFoldDB" id="A0A8H7CJ62"/>
<evidence type="ECO:0000256" key="7">
    <source>
        <dbReference type="ARBA" id="ARBA00023033"/>
    </source>
</evidence>
<comment type="cofactor">
    <cofactor evidence="1">
        <name>heme</name>
        <dbReference type="ChEBI" id="CHEBI:30413"/>
    </cofactor>
</comment>
<keyword evidence="3" id="KW-0349">Heme</keyword>
<dbReference type="OrthoDB" id="2789670at2759"/>
<keyword evidence="6" id="KW-0408">Iron</keyword>
<dbReference type="Gene3D" id="1.10.630.10">
    <property type="entry name" value="Cytochrome P450"/>
    <property type="match status" value="1"/>
</dbReference>
<evidence type="ECO:0000256" key="5">
    <source>
        <dbReference type="ARBA" id="ARBA00023002"/>
    </source>
</evidence>
<evidence type="ECO:0000256" key="4">
    <source>
        <dbReference type="ARBA" id="ARBA00022723"/>
    </source>
</evidence>
<dbReference type="InterPro" id="IPR050364">
    <property type="entry name" value="Cytochrome_P450_fung"/>
</dbReference>
<dbReference type="GO" id="GO:0020037">
    <property type="term" value="F:heme binding"/>
    <property type="evidence" value="ECO:0007669"/>
    <property type="project" value="InterPro"/>
</dbReference>
<evidence type="ECO:0000313" key="9">
    <source>
        <dbReference type="Proteomes" id="UP000623467"/>
    </source>
</evidence>
<name>A0A8H7CJ62_9AGAR</name>
<evidence type="ECO:0000256" key="1">
    <source>
        <dbReference type="ARBA" id="ARBA00001971"/>
    </source>
</evidence>
<dbReference type="InterPro" id="IPR036396">
    <property type="entry name" value="Cyt_P450_sf"/>
</dbReference>
<keyword evidence="7" id="KW-0503">Monooxygenase</keyword>
<dbReference type="PANTHER" id="PTHR46300">
    <property type="entry name" value="P450, PUTATIVE (EUROFUNG)-RELATED-RELATED"/>
    <property type="match status" value="1"/>
</dbReference>
<organism evidence="8 9">
    <name type="scientific">Mycena sanguinolenta</name>
    <dbReference type="NCBI Taxonomy" id="230812"/>
    <lineage>
        <taxon>Eukaryota</taxon>
        <taxon>Fungi</taxon>
        <taxon>Dikarya</taxon>
        <taxon>Basidiomycota</taxon>
        <taxon>Agaricomycotina</taxon>
        <taxon>Agaricomycetes</taxon>
        <taxon>Agaricomycetidae</taxon>
        <taxon>Agaricales</taxon>
        <taxon>Marasmiineae</taxon>
        <taxon>Mycenaceae</taxon>
        <taxon>Mycena</taxon>
    </lineage>
</organism>
<dbReference type="InterPro" id="IPR001128">
    <property type="entry name" value="Cyt_P450"/>
</dbReference>
<dbReference type="GO" id="GO:0016705">
    <property type="term" value="F:oxidoreductase activity, acting on paired donors, with incorporation or reduction of molecular oxygen"/>
    <property type="evidence" value="ECO:0007669"/>
    <property type="project" value="InterPro"/>
</dbReference>
<evidence type="ECO:0000256" key="6">
    <source>
        <dbReference type="ARBA" id="ARBA00023004"/>
    </source>
</evidence>
<keyword evidence="5" id="KW-0560">Oxidoreductase</keyword>
<dbReference type="EMBL" id="JACAZH010000034">
    <property type="protein sequence ID" value="KAF7337348.1"/>
    <property type="molecule type" value="Genomic_DNA"/>
</dbReference>
<dbReference type="Proteomes" id="UP000623467">
    <property type="component" value="Unassembled WGS sequence"/>
</dbReference>
<keyword evidence="9" id="KW-1185">Reference proteome</keyword>
<dbReference type="GO" id="GO:0005506">
    <property type="term" value="F:iron ion binding"/>
    <property type="evidence" value="ECO:0007669"/>
    <property type="project" value="InterPro"/>
</dbReference>
<dbReference type="PANTHER" id="PTHR46300:SF7">
    <property type="entry name" value="P450, PUTATIVE (EUROFUNG)-RELATED"/>
    <property type="match status" value="1"/>
</dbReference>
<keyword evidence="4" id="KW-0479">Metal-binding</keyword>
<comment type="caution">
    <text evidence="8">The sequence shown here is derived from an EMBL/GenBank/DDBJ whole genome shotgun (WGS) entry which is preliminary data.</text>
</comment>
<accession>A0A8H7CJ62</accession>